<evidence type="ECO:0000313" key="3">
    <source>
        <dbReference type="EMBL" id="KAK2188472.1"/>
    </source>
</evidence>
<dbReference type="InterPro" id="IPR029787">
    <property type="entry name" value="Nucleotide_cyclase"/>
</dbReference>
<protein>
    <recommendedName>
        <fullName evidence="2">Guanylate cyclase domain-containing protein</fullName>
    </recommendedName>
</protein>
<dbReference type="SMART" id="SM00044">
    <property type="entry name" value="CYCc"/>
    <property type="match status" value="1"/>
</dbReference>
<dbReference type="GO" id="GO:0008074">
    <property type="term" value="C:guanylate cyclase complex, soluble"/>
    <property type="evidence" value="ECO:0007669"/>
    <property type="project" value="TreeGrafter"/>
</dbReference>
<dbReference type="GO" id="GO:0004383">
    <property type="term" value="F:guanylate cyclase activity"/>
    <property type="evidence" value="ECO:0007669"/>
    <property type="project" value="TreeGrafter"/>
</dbReference>
<dbReference type="Pfam" id="PF00211">
    <property type="entry name" value="Guanylate_cyc"/>
    <property type="match status" value="1"/>
</dbReference>
<dbReference type="GO" id="GO:0019826">
    <property type="term" value="F:oxygen sensor activity"/>
    <property type="evidence" value="ECO:0007669"/>
    <property type="project" value="TreeGrafter"/>
</dbReference>
<keyword evidence="1" id="KW-0456">Lyase</keyword>
<evidence type="ECO:0000259" key="2">
    <source>
        <dbReference type="PROSITE" id="PS50125"/>
    </source>
</evidence>
<dbReference type="AlphaFoldDB" id="A0AAD9P5E5"/>
<dbReference type="Gene3D" id="3.30.70.1230">
    <property type="entry name" value="Nucleotide cyclase"/>
    <property type="match status" value="1"/>
</dbReference>
<dbReference type="PANTHER" id="PTHR45655:SF8">
    <property type="entry name" value="SOLUBLE GUANYLATE CYCLASE GCY-33"/>
    <property type="match status" value="1"/>
</dbReference>
<sequence>MSGTFEWTMSFKQIQTAVQSSKELALVVNALQRERDRVVLNINNVGSNSRTLLKQSYIKTDQVFENIVHWAVERDKKNKQQYTTKEAFHRYIVKHRVKNIKKNTKDEVLFYASIIKVFIHWLHKAIKDVQVGEIWQELVAYQNIVNAQEHARIIRGFGFGYFAYGSFGDRETYDMFNKAVVALKVDYRMAQRHSKFIKPFREAIIEFRDEKAYTDVSRFILKAQTEEETEPSLDEAEVWFDSMNTYVDMLDKVNKHTSERLIAKFEDITTSASSGISTGSGLLVVTCITLTISFLLGVKFAMDSCKNAKRVVKETQKKARETRRFRSRLEKHLPRCIVRKVVRREDVEPELIESITVVLCQLDDFQGLRDILDAKDVARFLSELHKIFQAAIHRNNAYSIQVNGDRVLIYPNLPLTNQKVQARNVVNAGLDIINNVKSATFQSAPNVVVNLRLSAHSGNCMSMMRGENNGMPQLQLFGEPITMVNTLVKRCTNNRILVSLSTKVILGEDGLTFKLAKTPGVKGKQKKALTDAYYVSRLTN</sequence>
<evidence type="ECO:0000313" key="4">
    <source>
        <dbReference type="Proteomes" id="UP001209878"/>
    </source>
</evidence>
<reference evidence="3" key="1">
    <citation type="journal article" date="2023" name="Mol. Biol. Evol.">
        <title>Third-Generation Sequencing Reveals the Adaptive Role of the Epigenome in Three Deep-Sea Polychaetes.</title>
        <authorList>
            <person name="Perez M."/>
            <person name="Aroh O."/>
            <person name="Sun Y."/>
            <person name="Lan Y."/>
            <person name="Juniper S.K."/>
            <person name="Young C.R."/>
            <person name="Angers B."/>
            <person name="Qian P.Y."/>
        </authorList>
    </citation>
    <scope>NUCLEOTIDE SEQUENCE</scope>
    <source>
        <strain evidence="3">R07B-5</strain>
    </source>
</reference>
<dbReference type="GO" id="GO:0070482">
    <property type="term" value="P:response to oxygen levels"/>
    <property type="evidence" value="ECO:0007669"/>
    <property type="project" value="TreeGrafter"/>
</dbReference>
<dbReference type="PROSITE" id="PS50125">
    <property type="entry name" value="GUANYLATE_CYCLASE_2"/>
    <property type="match status" value="1"/>
</dbReference>
<dbReference type="PANTHER" id="PTHR45655">
    <property type="entry name" value="GUANYLATE CYCLASE SOLUBLE SUBUNIT BETA-2"/>
    <property type="match status" value="1"/>
</dbReference>
<organism evidence="3 4">
    <name type="scientific">Ridgeia piscesae</name>
    <name type="common">Tubeworm</name>
    <dbReference type="NCBI Taxonomy" id="27915"/>
    <lineage>
        <taxon>Eukaryota</taxon>
        <taxon>Metazoa</taxon>
        <taxon>Spiralia</taxon>
        <taxon>Lophotrochozoa</taxon>
        <taxon>Annelida</taxon>
        <taxon>Polychaeta</taxon>
        <taxon>Sedentaria</taxon>
        <taxon>Canalipalpata</taxon>
        <taxon>Sabellida</taxon>
        <taxon>Siboglinidae</taxon>
        <taxon>Ridgeia</taxon>
    </lineage>
</organism>
<dbReference type="Pfam" id="PF08376">
    <property type="entry name" value="NIT"/>
    <property type="match status" value="1"/>
</dbReference>
<keyword evidence="4" id="KW-1185">Reference proteome</keyword>
<feature type="domain" description="Guanylate cyclase" evidence="2">
    <location>
        <begin position="356"/>
        <end position="488"/>
    </location>
</feature>
<gene>
    <name evidence="3" type="ORF">NP493_131g02009</name>
</gene>
<dbReference type="GO" id="GO:0070026">
    <property type="term" value="F:nitric oxide binding"/>
    <property type="evidence" value="ECO:0007669"/>
    <property type="project" value="TreeGrafter"/>
</dbReference>
<dbReference type="InterPro" id="IPR001054">
    <property type="entry name" value="A/G_cyclase"/>
</dbReference>
<dbReference type="GO" id="GO:0038060">
    <property type="term" value="P:nitric oxide-cGMP-mediated signaling"/>
    <property type="evidence" value="ECO:0007669"/>
    <property type="project" value="TreeGrafter"/>
</dbReference>
<accession>A0AAD9P5E5</accession>
<comment type="caution">
    <text evidence="3">The sequence shown here is derived from an EMBL/GenBank/DDBJ whole genome shotgun (WGS) entry which is preliminary data.</text>
</comment>
<evidence type="ECO:0000256" key="1">
    <source>
        <dbReference type="ARBA" id="ARBA00023239"/>
    </source>
</evidence>
<proteinExistence type="predicted"/>
<name>A0AAD9P5E5_RIDPI</name>
<dbReference type="EMBL" id="JAODUO010000131">
    <property type="protein sequence ID" value="KAK2188472.1"/>
    <property type="molecule type" value="Genomic_DNA"/>
</dbReference>
<dbReference type="Proteomes" id="UP001209878">
    <property type="component" value="Unassembled WGS sequence"/>
</dbReference>
<dbReference type="SUPFAM" id="SSF55073">
    <property type="entry name" value="Nucleotide cyclase"/>
    <property type="match status" value="1"/>
</dbReference>
<dbReference type="InterPro" id="IPR013587">
    <property type="entry name" value="Nitrate/nitrite_sensing"/>
</dbReference>